<evidence type="ECO:0000256" key="3">
    <source>
        <dbReference type="ARBA" id="ARBA00022801"/>
    </source>
</evidence>
<dbReference type="InterPro" id="IPR014014">
    <property type="entry name" value="RNA_helicase_DEAD_Q_motif"/>
</dbReference>
<evidence type="ECO:0000313" key="12">
    <source>
        <dbReference type="Proteomes" id="UP000436088"/>
    </source>
</evidence>
<dbReference type="InterPro" id="IPR027417">
    <property type="entry name" value="P-loop_NTPase"/>
</dbReference>
<dbReference type="EC" id="3.6.4.13" evidence="1"/>
<dbReference type="SMART" id="SM00487">
    <property type="entry name" value="DEXDc"/>
    <property type="match status" value="1"/>
</dbReference>
<evidence type="ECO:0000313" key="11">
    <source>
        <dbReference type="EMBL" id="KAE8658049.1"/>
    </source>
</evidence>
<dbReference type="GO" id="GO:0005524">
    <property type="term" value="F:ATP binding"/>
    <property type="evidence" value="ECO:0007669"/>
    <property type="project" value="UniProtKB-KW"/>
</dbReference>
<dbReference type="GO" id="GO:0016787">
    <property type="term" value="F:hydrolase activity"/>
    <property type="evidence" value="ECO:0007669"/>
    <property type="project" value="UniProtKB-KW"/>
</dbReference>
<protein>
    <recommendedName>
        <fullName evidence="1">RNA helicase</fullName>
        <ecNumber evidence="1">3.6.4.13</ecNumber>
    </recommendedName>
</protein>
<keyword evidence="12" id="KW-1185">Reference proteome</keyword>
<sequence length="292" mass="32844">MNELLGDYGVTTYNEVYESFDVMGLQENLLRGLYAYRFEKPSLIQQKGIVPFCKGLDVIQQAPSGTSKTVMICSGILQKLDYSFVQCQALVLALTSQHVQHIEKLMWDLGVYLGVKVHVCVGGTSVQKDQRIRVDGVHVVVGTPGRVLDMLRRLSLGADYIKMLFLDEADALLSRGFKDQICSIFHLLPAKVHVSVSSATMPPEALEIVRKFMNQPVRVILKSDELNLEVSAYHGDMNQSTRDITMREFLSGSSRVLITFDLLARVTDIHHVLLVINYDLPTQLENYLRRIG</sequence>
<dbReference type="PROSITE" id="PS51194">
    <property type="entry name" value="HELICASE_CTER"/>
    <property type="match status" value="1"/>
</dbReference>
<accession>A0A6A2XHX3</accession>
<evidence type="ECO:0000256" key="5">
    <source>
        <dbReference type="ARBA" id="ARBA00022840"/>
    </source>
</evidence>
<dbReference type="InterPro" id="IPR001650">
    <property type="entry name" value="Helicase_C-like"/>
</dbReference>
<name>A0A6A2XHX3_HIBSY</name>
<evidence type="ECO:0000256" key="1">
    <source>
        <dbReference type="ARBA" id="ARBA00012552"/>
    </source>
</evidence>
<feature type="domain" description="Helicase C-terminal" evidence="9">
    <location>
        <begin position="180"/>
        <end position="292"/>
    </location>
</feature>
<keyword evidence="2" id="KW-0547">Nucleotide-binding</keyword>
<gene>
    <name evidence="11" type="ORF">F3Y22_tig00116975pilonHSYRG00130</name>
</gene>
<dbReference type="Proteomes" id="UP000436088">
    <property type="component" value="Unassembled WGS sequence"/>
</dbReference>
<keyword evidence="5" id="KW-0067">ATP-binding</keyword>
<dbReference type="InterPro" id="IPR014001">
    <property type="entry name" value="Helicase_ATP-bd"/>
</dbReference>
<proteinExistence type="predicted"/>
<dbReference type="SUPFAM" id="SSF52540">
    <property type="entry name" value="P-loop containing nucleoside triphosphate hydrolases"/>
    <property type="match status" value="2"/>
</dbReference>
<dbReference type="AlphaFoldDB" id="A0A6A2XHX3"/>
<dbReference type="PANTHER" id="PTHR47958">
    <property type="entry name" value="ATP-DEPENDENT RNA HELICASE DBP3"/>
    <property type="match status" value="1"/>
</dbReference>
<dbReference type="GO" id="GO:0003723">
    <property type="term" value="F:RNA binding"/>
    <property type="evidence" value="ECO:0007669"/>
    <property type="project" value="UniProtKB-KW"/>
</dbReference>
<feature type="domain" description="Helicase ATP-binding" evidence="8">
    <location>
        <begin position="49"/>
        <end position="219"/>
    </location>
</feature>
<evidence type="ECO:0000256" key="4">
    <source>
        <dbReference type="ARBA" id="ARBA00022806"/>
    </source>
</evidence>
<feature type="short sequence motif" description="Q motif" evidence="7">
    <location>
        <begin position="18"/>
        <end position="46"/>
    </location>
</feature>
<evidence type="ECO:0000259" key="10">
    <source>
        <dbReference type="PROSITE" id="PS51195"/>
    </source>
</evidence>
<evidence type="ECO:0000256" key="7">
    <source>
        <dbReference type="PROSITE-ProRule" id="PRU00552"/>
    </source>
</evidence>
<comment type="caution">
    <text evidence="11">The sequence shown here is derived from an EMBL/GenBank/DDBJ whole genome shotgun (WGS) entry which is preliminary data.</text>
</comment>
<keyword evidence="6" id="KW-0694">RNA-binding</keyword>
<evidence type="ECO:0000259" key="8">
    <source>
        <dbReference type="PROSITE" id="PS51192"/>
    </source>
</evidence>
<dbReference type="GO" id="GO:0003743">
    <property type="term" value="F:translation initiation factor activity"/>
    <property type="evidence" value="ECO:0007669"/>
    <property type="project" value="UniProtKB-KW"/>
</dbReference>
<dbReference type="Gene3D" id="3.40.50.300">
    <property type="entry name" value="P-loop containing nucleotide triphosphate hydrolases"/>
    <property type="match status" value="2"/>
</dbReference>
<dbReference type="Pfam" id="PF00271">
    <property type="entry name" value="Helicase_C"/>
    <property type="match status" value="1"/>
</dbReference>
<keyword evidence="11" id="KW-0648">Protein biosynthesis</keyword>
<dbReference type="EMBL" id="VEPZ02001748">
    <property type="protein sequence ID" value="KAE8658049.1"/>
    <property type="molecule type" value="Genomic_DNA"/>
</dbReference>
<keyword evidence="11" id="KW-0396">Initiation factor</keyword>
<dbReference type="InterPro" id="IPR011545">
    <property type="entry name" value="DEAD/DEAH_box_helicase_dom"/>
</dbReference>
<dbReference type="PROSITE" id="PS51192">
    <property type="entry name" value="HELICASE_ATP_BIND_1"/>
    <property type="match status" value="1"/>
</dbReference>
<evidence type="ECO:0000256" key="2">
    <source>
        <dbReference type="ARBA" id="ARBA00022741"/>
    </source>
</evidence>
<dbReference type="SMART" id="SM00490">
    <property type="entry name" value="HELICc"/>
    <property type="match status" value="1"/>
</dbReference>
<dbReference type="GO" id="GO:0003724">
    <property type="term" value="F:RNA helicase activity"/>
    <property type="evidence" value="ECO:0007669"/>
    <property type="project" value="UniProtKB-EC"/>
</dbReference>
<keyword evidence="3" id="KW-0378">Hydrolase</keyword>
<dbReference type="Pfam" id="PF00270">
    <property type="entry name" value="DEAD"/>
    <property type="match status" value="1"/>
</dbReference>
<keyword evidence="4" id="KW-0347">Helicase</keyword>
<evidence type="ECO:0000259" key="9">
    <source>
        <dbReference type="PROSITE" id="PS51194"/>
    </source>
</evidence>
<evidence type="ECO:0000256" key="6">
    <source>
        <dbReference type="ARBA" id="ARBA00022884"/>
    </source>
</evidence>
<reference evidence="11" key="1">
    <citation type="submission" date="2019-09" db="EMBL/GenBank/DDBJ databases">
        <title>Draft genome information of white flower Hibiscus syriacus.</title>
        <authorList>
            <person name="Kim Y.-M."/>
        </authorList>
    </citation>
    <scope>NUCLEOTIDE SEQUENCE [LARGE SCALE GENOMIC DNA]</scope>
    <source>
        <strain evidence="11">YM2019G1</strain>
    </source>
</reference>
<feature type="domain" description="DEAD-box RNA helicase Q" evidence="10">
    <location>
        <begin position="18"/>
        <end position="46"/>
    </location>
</feature>
<dbReference type="PROSITE" id="PS51195">
    <property type="entry name" value="Q_MOTIF"/>
    <property type="match status" value="1"/>
</dbReference>
<organism evidence="11 12">
    <name type="scientific">Hibiscus syriacus</name>
    <name type="common">Rose of Sharon</name>
    <dbReference type="NCBI Taxonomy" id="106335"/>
    <lineage>
        <taxon>Eukaryota</taxon>
        <taxon>Viridiplantae</taxon>
        <taxon>Streptophyta</taxon>
        <taxon>Embryophyta</taxon>
        <taxon>Tracheophyta</taxon>
        <taxon>Spermatophyta</taxon>
        <taxon>Magnoliopsida</taxon>
        <taxon>eudicotyledons</taxon>
        <taxon>Gunneridae</taxon>
        <taxon>Pentapetalae</taxon>
        <taxon>rosids</taxon>
        <taxon>malvids</taxon>
        <taxon>Malvales</taxon>
        <taxon>Malvaceae</taxon>
        <taxon>Malvoideae</taxon>
        <taxon>Hibiscus</taxon>
    </lineage>
</organism>